<keyword evidence="3" id="KW-1185">Reference proteome</keyword>
<comment type="caution">
    <text evidence="2">The sequence shown here is derived from an EMBL/GenBank/DDBJ whole genome shotgun (WGS) entry which is preliminary data.</text>
</comment>
<name>A0A8J4QT63_9ROSI</name>
<dbReference type="EMBL" id="JRKL02002679">
    <property type="protein sequence ID" value="KAF3957963.1"/>
    <property type="molecule type" value="Genomic_DNA"/>
</dbReference>
<evidence type="ECO:0000313" key="3">
    <source>
        <dbReference type="Proteomes" id="UP000737018"/>
    </source>
</evidence>
<evidence type="ECO:0000313" key="2">
    <source>
        <dbReference type="EMBL" id="KAF3957963.1"/>
    </source>
</evidence>
<reference evidence="2" key="1">
    <citation type="submission" date="2020-03" db="EMBL/GenBank/DDBJ databases">
        <title>Castanea mollissima Vanexum genome sequencing.</title>
        <authorList>
            <person name="Staton M."/>
        </authorList>
    </citation>
    <scope>NUCLEOTIDE SEQUENCE</scope>
    <source>
        <tissue evidence="2">Leaf</tissue>
    </source>
</reference>
<feature type="region of interest" description="Disordered" evidence="1">
    <location>
        <begin position="1"/>
        <end position="34"/>
    </location>
</feature>
<proteinExistence type="predicted"/>
<protein>
    <submittedName>
        <fullName evidence="2">Uncharacterized protein</fullName>
    </submittedName>
</protein>
<organism evidence="2 3">
    <name type="scientific">Castanea mollissima</name>
    <name type="common">Chinese chestnut</name>
    <dbReference type="NCBI Taxonomy" id="60419"/>
    <lineage>
        <taxon>Eukaryota</taxon>
        <taxon>Viridiplantae</taxon>
        <taxon>Streptophyta</taxon>
        <taxon>Embryophyta</taxon>
        <taxon>Tracheophyta</taxon>
        <taxon>Spermatophyta</taxon>
        <taxon>Magnoliopsida</taxon>
        <taxon>eudicotyledons</taxon>
        <taxon>Gunneridae</taxon>
        <taxon>Pentapetalae</taxon>
        <taxon>rosids</taxon>
        <taxon>fabids</taxon>
        <taxon>Fagales</taxon>
        <taxon>Fagaceae</taxon>
        <taxon>Castanea</taxon>
    </lineage>
</organism>
<accession>A0A8J4QT63</accession>
<dbReference type="AlphaFoldDB" id="A0A8J4QT63"/>
<sequence>MWAGSSQGQGQGSPHGQAAAKAKAKACSSQGQGSPPWACSIQGLGMQQAGSKAKAPRPRHAAKAMACLRGHAGMPLVAGSKAPGGAPACTLPEGPWQHGVGTRTRRGHAPWVGCQGRGMPLGPLKGHGSTWGECCCQAQLASLEPSYGKNPNMRNPLQTHLGSEAVIPVESDSSAIKV</sequence>
<evidence type="ECO:0000256" key="1">
    <source>
        <dbReference type="SAM" id="MobiDB-lite"/>
    </source>
</evidence>
<dbReference type="Proteomes" id="UP000737018">
    <property type="component" value="Unassembled WGS sequence"/>
</dbReference>
<gene>
    <name evidence="2" type="ORF">CMV_017075</name>
</gene>